<dbReference type="UniPathway" id="UPA00886"/>
<dbReference type="InterPro" id="IPR000594">
    <property type="entry name" value="ThiF_NAD_FAD-bd"/>
</dbReference>
<feature type="region of interest" description="Disordered" evidence="9">
    <location>
        <begin position="255"/>
        <end position="313"/>
    </location>
</feature>
<evidence type="ECO:0000313" key="13">
    <source>
        <dbReference type="Proteomes" id="UP000252519"/>
    </source>
</evidence>
<evidence type="ECO:0000256" key="8">
    <source>
        <dbReference type="PROSITE-ProRule" id="PRU10132"/>
    </source>
</evidence>
<keyword evidence="4 7" id="KW-0479">Metal-binding</keyword>
<dbReference type="Gene3D" id="3.10.290.20">
    <property type="entry name" value="Ubiquitin-like 2 activating enzyme e1b. Chain: B, domain 3"/>
    <property type="match status" value="1"/>
</dbReference>
<feature type="domain" description="Ubiquitin/SUMO-activating enzyme ubiquitin-like" evidence="11">
    <location>
        <begin position="522"/>
        <end position="606"/>
    </location>
</feature>
<comment type="pathway">
    <text evidence="4">Protein modification; protein sumoylation.</text>
</comment>
<dbReference type="Proteomes" id="UP000252519">
    <property type="component" value="Unassembled WGS sequence"/>
</dbReference>
<feature type="binding site" evidence="7">
    <location>
        <position position="511"/>
    </location>
    <ligand>
        <name>Zn(2+)</name>
        <dbReference type="ChEBI" id="CHEBI:29105"/>
    </ligand>
</feature>
<organism evidence="12 13">
    <name type="scientific">Ancylostoma caninum</name>
    <name type="common">Dog hookworm</name>
    <dbReference type="NCBI Taxonomy" id="29170"/>
    <lineage>
        <taxon>Eukaryota</taxon>
        <taxon>Metazoa</taxon>
        <taxon>Ecdysozoa</taxon>
        <taxon>Nematoda</taxon>
        <taxon>Chromadorea</taxon>
        <taxon>Rhabditida</taxon>
        <taxon>Rhabditina</taxon>
        <taxon>Rhabditomorpha</taxon>
        <taxon>Strongyloidea</taxon>
        <taxon>Ancylostomatidae</taxon>
        <taxon>Ancylostomatinae</taxon>
        <taxon>Ancylostoma</taxon>
    </lineage>
</organism>
<dbReference type="InterPro" id="IPR028077">
    <property type="entry name" value="UAE_UbL_dom"/>
</dbReference>
<keyword evidence="3 4" id="KW-0067">ATP-binding</keyword>
<proteinExistence type="inferred from homology"/>
<dbReference type="PROSITE" id="PS51257">
    <property type="entry name" value="PROKAR_LIPOPROTEIN"/>
    <property type="match status" value="1"/>
</dbReference>
<evidence type="ECO:0000256" key="6">
    <source>
        <dbReference type="PIRSR" id="PIRSR039133-2"/>
    </source>
</evidence>
<comment type="subunit">
    <text evidence="4">Heterodimer.</text>
</comment>
<dbReference type="Pfam" id="PF14732">
    <property type="entry name" value="UAE_UbL"/>
    <property type="match status" value="1"/>
</dbReference>
<dbReference type="STRING" id="29170.A0A368FJW5"/>
<sequence>MGWKEKEAKKLAGKRVLVIGAGGIGCELLKNIALTGFKDIHVIDMDTIDVSNLNRQFLFRREHVGRSKAEVATEAIRQMCPDIKITFDLENIFSSKFNIPFFQQFFMVMNALDNRGKYSSFPICLVLFVKASLPFFNNDMNASFAAARNHVNRMCLAAKVPLIESGSAGYLGQVRSIIRDRTECYECVPKPPQEKTFPGCTIRNTPSEHIHCTVWSKHAFKLVDLRIEMHALEFTEGVPFFSQLFGELDIDDDISPDLTDTGERADGVSNNADTEMPSADGHTGEQNAENGAAQSSSKNGEPSEDSNQEKPISTRAWAENVNYDPEKIFDKLFNDDIAYLLRMEHLWRERRAPVPIKRADAVTETMSSSSASASSTKDVNKVWSVAECAEVFCESVAALSQRKNALTDNSILHWDKDDEDAMRFVASCANIRATIFGIPRKSLFEIKSMAGNIIPAIATTNAIVAGMVVVEAMKILSGELDKLKVVFINRAPNPRGKILVDQIPFAPNPNCFVCSDKRECFVKLNPEQMTVKSLQDKVLKGALNMVAPDVIEATTSRIVISSEEGETADLEAKTLSELTIGNGSMLMCDDFQQKLELKMILAECKTMKGDEFEVLFYKTVEKQKKNLMKNLESGRVWLLQKCWTAKRLPSASSSKTYVNSILKQHSYLRRYVLDSTISAVRKFSGSFTSHCLT</sequence>
<dbReference type="Gene3D" id="3.40.50.720">
    <property type="entry name" value="NAD(P)-binding Rossmann-like Domain"/>
    <property type="match status" value="1"/>
</dbReference>
<dbReference type="GO" id="GO:0005524">
    <property type="term" value="F:ATP binding"/>
    <property type="evidence" value="ECO:0007669"/>
    <property type="project" value="UniProtKB-UniRule"/>
</dbReference>
<keyword evidence="4 7" id="KW-0862">Zinc</keyword>
<dbReference type="InterPro" id="IPR023318">
    <property type="entry name" value="Ub_act_enz_dom_a_sf"/>
</dbReference>
<name>A0A368FJW5_ANCCA</name>
<dbReference type="Pfam" id="PF00899">
    <property type="entry name" value="ThiF"/>
    <property type="match status" value="2"/>
</dbReference>
<dbReference type="InterPro" id="IPR030661">
    <property type="entry name" value="Uba2"/>
</dbReference>
<dbReference type="GO" id="GO:0046872">
    <property type="term" value="F:metal ion binding"/>
    <property type="evidence" value="ECO:0007669"/>
    <property type="project" value="UniProtKB-KW"/>
</dbReference>
<dbReference type="PIRSF" id="PIRSF039133">
    <property type="entry name" value="SUMO_E1B"/>
    <property type="match status" value="1"/>
</dbReference>
<evidence type="ECO:0000256" key="1">
    <source>
        <dbReference type="ARBA" id="ARBA00022741"/>
    </source>
</evidence>
<keyword evidence="13" id="KW-1185">Reference proteome</keyword>
<feature type="binding site" evidence="7">
    <location>
        <position position="187"/>
    </location>
    <ligand>
        <name>Zn(2+)</name>
        <dbReference type="ChEBI" id="CHEBI:29105"/>
    </ligand>
</feature>
<feature type="binding site" evidence="7">
    <location>
        <position position="184"/>
    </location>
    <ligand>
        <name>Zn(2+)</name>
        <dbReference type="ChEBI" id="CHEBI:29105"/>
    </ligand>
</feature>
<evidence type="ECO:0000313" key="12">
    <source>
        <dbReference type="EMBL" id="RCN31140.1"/>
    </source>
</evidence>
<dbReference type="InterPro" id="IPR045886">
    <property type="entry name" value="ThiF/MoeB/HesA"/>
</dbReference>
<dbReference type="InterPro" id="IPR033127">
    <property type="entry name" value="UBQ-activ_enz_E1_Cys_AS"/>
</dbReference>
<evidence type="ECO:0000256" key="3">
    <source>
        <dbReference type="ARBA" id="ARBA00022840"/>
    </source>
</evidence>
<dbReference type="AlphaFoldDB" id="A0A368FJW5"/>
<comment type="caution">
    <text evidence="12">The sequence shown here is derived from an EMBL/GenBank/DDBJ whole genome shotgun (WGS) entry which is preliminary data.</text>
</comment>
<comment type="similarity">
    <text evidence="4">Belongs to the ubiquitin-activating E1 family.</text>
</comment>
<feature type="binding site" evidence="6">
    <location>
        <position position="44"/>
    </location>
    <ligand>
        <name>ATP</name>
        <dbReference type="ChEBI" id="CHEBI:30616"/>
    </ligand>
</feature>
<protein>
    <recommendedName>
        <fullName evidence="4">SUMO-activating enzyme subunit</fullName>
    </recommendedName>
</protein>
<dbReference type="GO" id="GO:0005737">
    <property type="term" value="C:cytoplasm"/>
    <property type="evidence" value="ECO:0007669"/>
    <property type="project" value="TreeGrafter"/>
</dbReference>
<dbReference type="GO" id="GO:0016925">
    <property type="term" value="P:protein sumoylation"/>
    <property type="evidence" value="ECO:0007669"/>
    <property type="project" value="UniProtKB-UniRule"/>
</dbReference>
<dbReference type="GO" id="GO:0031510">
    <property type="term" value="C:SUMO activating enzyme complex"/>
    <property type="evidence" value="ECO:0007669"/>
    <property type="project" value="UniProtKB-UniRule"/>
</dbReference>
<keyword evidence="2 4" id="KW-0833">Ubl conjugation pathway</keyword>
<evidence type="ECO:0000259" key="10">
    <source>
        <dbReference type="Pfam" id="PF00899"/>
    </source>
</evidence>
<feature type="binding site" evidence="6">
    <location>
        <begin position="52"/>
        <end position="55"/>
    </location>
    <ligand>
        <name>ATP</name>
        <dbReference type="ChEBI" id="CHEBI:30616"/>
    </ligand>
</feature>
<dbReference type="InterPro" id="IPR035985">
    <property type="entry name" value="Ubiquitin-activating_enz"/>
</dbReference>
<feature type="binding site" evidence="6">
    <location>
        <position position="68"/>
    </location>
    <ligand>
        <name>ATP</name>
        <dbReference type="ChEBI" id="CHEBI:30616"/>
    </ligand>
</feature>
<dbReference type="GO" id="GO:0019948">
    <property type="term" value="F:SUMO activating enzyme activity"/>
    <property type="evidence" value="ECO:0007669"/>
    <property type="project" value="UniProtKB-UniRule"/>
</dbReference>
<feature type="compositionally biased region" description="Polar residues" evidence="9">
    <location>
        <begin position="284"/>
        <end position="300"/>
    </location>
</feature>
<gene>
    <name evidence="12" type="ORF">ANCCAN_23091</name>
</gene>
<dbReference type="EMBL" id="JOJR01001379">
    <property type="protein sequence ID" value="RCN31140.1"/>
    <property type="molecule type" value="Genomic_DNA"/>
</dbReference>
<feature type="binding site" evidence="6">
    <location>
        <begin position="113"/>
        <end position="148"/>
    </location>
    <ligand>
        <name>ATP</name>
        <dbReference type="ChEBI" id="CHEBI:30616"/>
    </ligand>
</feature>
<dbReference type="Gene3D" id="1.10.10.520">
    <property type="entry name" value="Ubiquitin activating enzymes (Uba3). Chain: B, domain 2"/>
    <property type="match status" value="1"/>
</dbReference>
<evidence type="ECO:0000256" key="2">
    <source>
        <dbReference type="ARBA" id="ARBA00022786"/>
    </source>
</evidence>
<dbReference type="PANTHER" id="PTHR10953">
    <property type="entry name" value="UBIQUITIN-ACTIVATING ENZYME E1"/>
    <property type="match status" value="1"/>
</dbReference>
<evidence type="ECO:0000256" key="7">
    <source>
        <dbReference type="PIRSR" id="PIRSR039133-3"/>
    </source>
</evidence>
<keyword evidence="1 4" id="KW-0547">Nucleotide-binding</keyword>
<feature type="domain" description="THIF-type NAD/FAD binding fold" evidence="10">
    <location>
        <begin position="146"/>
        <end position="484"/>
    </location>
</feature>
<feature type="binding site" evidence="6">
    <location>
        <begin position="20"/>
        <end position="25"/>
    </location>
    <ligand>
        <name>ATP</name>
        <dbReference type="ChEBI" id="CHEBI:30616"/>
    </ligand>
</feature>
<dbReference type="PROSITE" id="PS00865">
    <property type="entry name" value="UBIQUITIN_ACTIVAT_2"/>
    <property type="match status" value="1"/>
</dbReference>
<evidence type="ECO:0000259" key="11">
    <source>
        <dbReference type="Pfam" id="PF14732"/>
    </source>
</evidence>
<evidence type="ECO:0000256" key="9">
    <source>
        <dbReference type="SAM" id="MobiDB-lite"/>
    </source>
</evidence>
<dbReference type="PANTHER" id="PTHR10953:SF5">
    <property type="entry name" value="SUMO-ACTIVATING ENZYME SUBUNIT 2"/>
    <property type="match status" value="1"/>
</dbReference>
<dbReference type="SUPFAM" id="SSF69572">
    <property type="entry name" value="Activating enzymes of the ubiquitin-like proteins"/>
    <property type="match status" value="2"/>
</dbReference>
<feature type="domain" description="THIF-type NAD/FAD binding fold" evidence="10">
    <location>
        <begin position="3"/>
        <end position="115"/>
    </location>
</feature>
<feature type="active site" description="Glycyl thioester intermediate" evidence="5 8">
    <location>
        <position position="200"/>
    </location>
</feature>
<reference evidence="12 13" key="1">
    <citation type="submission" date="2014-10" db="EMBL/GenBank/DDBJ databases">
        <title>Draft genome of the hookworm Ancylostoma caninum.</title>
        <authorList>
            <person name="Mitreva M."/>
        </authorList>
    </citation>
    <scope>NUCLEOTIDE SEQUENCE [LARGE SCALE GENOMIC DNA]</scope>
    <source>
        <strain evidence="12 13">Baltimore</strain>
    </source>
</reference>
<accession>A0A368FJW5</accession>
<feature type="binding site" evidence="7">
    <location>
        <position position="514"/>
    </location>
    <ligand>
        <name>Zn(2+)</name>
        <dbReference type="ChEBI" id="CHEBI:29105"/>
    </ligand>
</feature>
<evidence type="ECO:0000256" key="4">
    <source>
        <dbReference type="PIRNR" id="PIRNR039133"/>
    </source>
</evidence>
<evidence type="ECO:0000256" key="5">
    <source>
        <dbReference type="PIRSR" id="PIRSR039133-1"/>
    </source>
</evidence>
<dbReference type="OrthoDB" id="10255449at2759"/>